<dbReference type="RefSeq" id="WP_092048482.1">
    <property type="nucleotide sequence ID" value="NZ_FOQD01000004.1"/>
</dbReference>
<dbReference type="STRING" id="1576369.SAMN05421753_104116"/>
<organism evidence="2 3">
    <name type="scientific">Planctomicrobium piriforme</name>
    <dbReference type="NCBI Taxonomy" id="1576369"/>
    <lineage>
        <taxon>Bacteria</taxon>
        <taxon>Pseudomonadati</taxon>
        <taxon>Planctomycetota</taxon>
        <taxon>Planctomycetia</taxon>
        <taxon>Planctomycetales</taxon>
        <taxon>Planctomycetaceae</taxon>
        <taxon>Planctomicrobium</taxon>
    </lineage>
</organism>
<dbReference type="Pfam" id="PF03741">
    <property type="entry name" value="TerC"/>
    <property type="match status" value="1"/>
</dbReference>
<accession>A0A1I3E856</accession>
<sequence>MDWIIALVTLTAMEIVLGIDNIVFISILCGKLPVAQRAKARTIGLGLAMGTRILLLLSLNWVLSLTNPIIQLTDLGVPASWVLPEGVPIDPPPGAEPSHSHGHGPEEVNNISIRDLILLFGGLFLIGNSVLEIHHKLEGEEGSHDAPSQVSFTSVLIQIAILDIIFSLDSVITAVGMAKHIWVMVTAVVLSVIVMMMFAGAVERFVTKYPTIKMLALSFLILIGVLLVAEGIGSPVNKGYIYFAMAFSLAVELLNMRLRKPPAKAVAAE</sequence>
<keyword evidence="3" id="KW-1185">Reference proteome</keyword>
<name>A0A1I3E856_9PLAN</name>
<dbReference type="InterPro" id="IPR005496">
    <property type="entry name" value="Integral_membrane_TerC"/>
</dbReference>
<dbReference type="Proteomes" id="UP000199518">
    <property type="component" value="Unassembled WGS sequence"/>
</dbReference>
<reference evidence="3" key="1">
    <citation type="submission" date="2016-10" db="EMBL/GenBank/DDBJ databases">
        <authorList>
            <person name="Varghese N."/>
            <person name="Submissions S."/>
        </authorList>
    </citation>
    <scope>NUCLEOTIDE SEQUENCE [LARGE SCALE GENOMIC DNA]</scope>
    <source>
        <strain evidence="3">DSM 26348</strain>
    </source>
</reference>
<protein>
    <submittedName>
        <fullName evidence="2">Membrane protein TerC, possibly involved in tellurium resistance</fullName>
    </submittedName>
</protein>
<keyword evidence="1" id="KW-0812">Transmembrane</keyword>
<evidence type="ECO:0000313" key="2">
    <source>
        <dbReference type="EMBL" id="SFH95136.1"/>
    </source>
</evidence>
<keyword evidence="1" id="KW-0472">Membrane</keyword>
<feature type="transmembrane region" description="Helical" evidence="1">
    <location>
        <begin position="6"/>
        <end position="30"/>
    </location>
</feature>
<dbReference type="PANTHER" id="PTHR30060">
    <property type="entry name" value="INNER MEMBRANE PROTEIN"/>
    <property type="match status" value="1"/>
</dbReference>
<feature type="transmembrane region" description="Helical" evidence="1">
    <location>
        <begin position="152"/>
        <end position="175"/>
    </location>
</feature>
<gene>
    <name evidence="2" type="ORF">SAMN05421753_104116</name>
</gene>
<proteinExistence type="predicted"/>
<evidence type="ECO:0000313" key="3">
    <source>
        <dbReference type="Proteomes" id="UP000199518"/>
    </source>
</evidence>
<feature type="transmembrane region" description="Helical" evidence="1">
    <location>
        <begin position="181"/>
        <end position="202"/>
    </location>
</feature>
<dbReference type="PANTHER" id="PTHR30060:SF0">
    <property type="entry name" value="COILED-COIL PROTEIN (DUF2040)-RELATED"/>
    <property type="match status" value="1"/>
</dbReference>
<dbReference type="GO" id="GO:0005886">
    <property type="term" value="C:plasma membrane"/>
    <property type="evidence" value="ECO:0007669"/>
    <property type="project" value="TreeGrafter"/>
</dbReference>
<dbReference type="OrthoDB" id="9806211at2"/>
<feature type="transmembrane region" description="Helical" evidence="1">
    <location>
        <begin position="42"/>
        <end position="63"/>
    </location>
</feature>
<feature type="transmembrane region" description="Helical" evidence="1">
    <location>
        <begin position="214"/>
        <end position="233"/>
    </location>
</feature>
<evidence type="ECO:0000256" key="1">
    <source>
        <dbReference type="SAM" id="Phobius"/>
    </source>
</evidence>
<keyword evidence="1" id="KW-1133">Transmembrane helix</keyword>
<dbReference type="AlphaFoldDB" id="A0A1I3E856"/>
<dbReference type="EMBL" id="FOQD01000004">
    <property type="protein sequence ID" value="SFH95136.1"/>
    <property type="molecule type" value="Genomic_DNA"/>
</dbReference>
<feature type="transmembrane region" description="Helical" evidence="1">
    <location>
        <begin position="239"/>
        <end position="256"/>
    </location>
</feature>